<proteinExistence type="predicted"/>
<dbReference type="Gene3D" id="1.20.1280.50">
    <property type="match status" value="1"/>
</dbReference>
<organism evidence="2 3">
    <name type="scientific">Eutrema salsugineum</name>
    <name type="common">Saltwater cress</name>
    <name type="synonym">Sisymbrium salsugineum</name>
    <dbReference type="NCBI Taxonomy" id="72664"/>
    <lineage>
        <taxon>Eukaryota</taxon>
        <taxon>Viridiplantae</taxon>
        <taxon>Streptophyta</taxon>
        <taxon>Embryophyta</taxon>
        <taxon>Tracheophyta</taxon>
        <taxon>Spermatophyta</taxon>
        <taxon>Magnoliopsida</taxon>
        <taxon>eudicotyledons</taxon>
        <taxon>Gunneridae</taxon>
        <taxon>Pentapetalae</taxon>
        <taxon>rosids</taxon>
        <taxon>malvids</taxon>
        <taxon>Brassicales</taxon>
        <taxon>Brassicaceae</taxon>
        <taxon>Eutremeae</taxon>
        <taxon>Eutrema</taxon>
    </lineage>
</organism>
<dbReference type="PROSITE" id="PS50181">
    <property type="entry name" value="FBOX"/>
    <property type="match status" value="1"/>
</dbReference>
<accession>V4KXR6</accession>
<dbReference type="SMART" id="SM00579">
    <property type="entry name" value="FBD"/>
    <property type="match status" value="1"/>
</dbReference>
<sequence length="375" mass="42716">MDRISQLPDELLLQILSFLPSTKQVVATKVLSKRWQFLWKMVPKLAPVIQALHFKLSQACSSGDIRVWIRDADKRCVLELIIDIDICSFPGGRRSTRVSLPRSCRMLVTLKLSNAVLVDDVSSSISFPSLKKLSLISIKFASCNFVDKLLSSCPVLEDLVIHDQFQDDFIAVWRVKVPSLKSLFVHKSEYIKYLRWFCIDTPSLECLHILEKAILDVSHHNSLDPIKSVKHLELCSSKISKDACPVVFLRLEKLRVCTCGTQWMYLLMHVLGASPNLRALKLERRGSQHATAPELSEPSSVPRCLLTSLETFEWVQYEGAKEEKEVAAFILRNANCLKKATIISPQHTHRDKKFEMVKELASWPRGSRTCQLVFD</sequence>
<dbReference type="AlphaFoldDB" id="V4KXR6"/>
<dbReference type="InterPro" id="IPR036047">
    <property type="entry name" value="F-box-like_dom_sf"/>
</dbReference>
<dbReference type="PANTHER" id="PTHR31900">
    <property type="entry name" value="F-BOX/RNI SUPERFAMILY PROTEIN-RELATED"/>
    <property type="match status" value="1"/>
</dbReference>
<name>V4KXR6_EUTSA</name>
<dbReference type="OMA" id="CIDSESH"/>
<dbReference type="InterPro" id="IPR053781">
    <property type="entry name" value="F-box_AtFBL13-like"/>
</dbReference>
<evidence type="ECO:0000259" key="1">
    <source>
        <dbReference type="PROSITE" id="PS50181"/>
    </source>
</evidence>
<dbReference type="InterPro" id="IPR001810">
    <property type="entry name" value="F-box_dom"/>
</dbReference>
<dbReference type="CDD" id="cd22160">
    <property type="entry name" value="F-box_AtFBL13-like"/>
    <property type="match status" value="1"/>
</dbReference>
<feature type="domain" description="F-box" evidence="1">
    <location>
        <begin position="1"/>
        <end position="52"/>
    </location>
</feature>
<dbReference type="SUPFAM" id="SSF52047">
    <property type="entry name" value="RNI-like"/>
    <property type="match status" value="1"/>
</dbReference>
<evidence type="ECO:0000313" key="3">
    <source>
        <dbReference type="Proteomes" id="UP000030689"/>
    </source>
</evidence>
<dbReference type="PANTHER" id="PTHR31900:SF34">
    <property type="entry name" value="EMB|CAB62440.1-RELATED"/>
    <property type="match status" value="1"/>
</dbReference>
<dbReference type="InterPro" id="IPR006566">
    <property type="entry name" value="FBD"/>
</dbReference>
<dbReference type="InterPro" id="IPR055411">
    <property type="entry name" value="LRR_FXL15/At3g58940/PEG3-like"/>
</dbReference>
<keyword evidence="3" id="KW-1185">Reference proteome</keyword>
<dbReference type="SUPFAM" id="SSF81383">
    <property type="entry name" value="F-box domain"/>
    <property type="match status" value="1"/>
</dbReference>
<dbReference type="InterPro" id="IPR032675">
    <property type="entry name" value="LRR_dom_sf"/>
</dbReference>
<protein>
    <recommendedName>
        <fullName evidence="1">F-box domain-containing protein</fullName>
    </recommendedName>
</protein>
<dbReference type="eggNOG" id="ENOG502SUH5">
    <property type="taxonomic scope" value="Eukaryota"/>
</dbReference>
<gene>
    <name evidence="2" type="ORF">EUTSA_v10015273mg</name>
</gene>
<reference evidence="2 3" key="1">
    <citation type="journal article" date="2013" name="Front. Plant Sci.">
        <title>The Reference Genome of the Halophytic Plant Eutrema salsugineum.</title>
        <authorList>
            <person name="Yang R."/>
            <person name="Jarvis D.E."/>
            <person name="Chen H."/>
            <person name="Beilstein M.A."/>
            <person name="Grimwood J."/>
            <person name="Jenkins J."/>
            <person name="Shu S."/>
            <person name="Prochnik S."/>
            <person name="Xin M."/>
            <person name="Ma C."/>
            <person name="Schmutz J."/>
            <person name="Wing R.A."/>
            <person name="Mitchell-Olds T."/>
            <person name="Schumaker K.S."/>
            <person name="Wang X."/>
        </authorList>
    </citation>
    <scope>NUCLEOTIDE SEQUENCE [LARGE SCALE GENOMIC DNA]</scope>
</reference>
<dbReference type="EMBL" id="KI517464">
    <property type="protein sequence ID" value="ESQ42800.1"/>
    <property type="molecule type" value="Genomic_DNA"/>
</dbReference>
<dbReference type="Pfam" id="PF24758">
    <property type="entry name" value="LRR_At5g56370"/>
    <property type="match status" value="1"/>
</dbReference>
<dbReference type="KEGG" id="eus:EUTSA_v10015273mg"/>
<dbReference type="STRING" id="72664.V4KXR6"/>
<dbReference type="Pfam" id="PF08387">
    <property type="entry name" value="FBD"/>
    <property type="match status" value="1"/>
</dbReference>
<dbReference type="InterPro" id="IPR050232">
    <property type="entry name" value="FBL13/AtMIF1-like"/>
</dbReference>
<dbReference type="Proteomes" id="UP000030689">
    <property type="component" value="Unassembled WGS sequence"/>
</dbReference>
<dbReference type="Gramene" id="ESQ42800">
    <property type="protein sequence ID" value="ESQ42800"/>
    <property type="gene ID" value="EUTSA_v10015273mg"/>
</dbReference>
<evidence type="ECO:0000313" key="2">
    <source>
        <dbReference type="EMBL" id="ESQ42800.1"/>
    </source>
</evidence>
<dbReference type="Gene3D" id="3.80.10.10">
    <property type="entry name" value="Ribonuclease Inhibitor"/>
    <property type="match status" value="1"/>
</dbReference>
<dbReference type="Pfam" id="PF00646">
    <property type="entry name" value="F-box"/>
    <property type="match status" value="1"/>
</dbReference>